<evidence type="ECO:0000313" key="2">
    <source>
        <dbReference type="EMBL" id="KAJ9586944.1"/>
    </source>
</evidence>
<dbReference type="EMBL" id="JASPKZ010006821">
    <property type="protein sequence ID" value="KAJ9586944.1"/>
    <property type="molecule type" value="Genomic_DNA"/>
</dbReference>
<dbReference type="Proteomes" id="UP001233999">
    <property type="component" value="Unassembled WGS sequence"/>
</dbReference>
<proteinExistence type="predicted"/>
<organism evidence="2 3">
    <name type="scientific">Diploptera punctata</name>
    <name type="common">Pacific beetle cockroach</name>
    <dbReference type="NCBI Taxonomy" id="6984"/>
    <lineage>
        <taxon>Eukaryota</taxon>
        <taxon>Metazoa</taxon>
        <taxon>Ecdysozoa</taxon>
        <taxon>Arthropoda</taxon>
        <taxon>Hexapoda</taxon>
        <taxon>Insecta</taxon>
        <taxon>Pterygota</taxon>
        <taxon>Neoptera</taxon>
        <taxon>Polyneoptera</taxon>
        <taxon>Dictyoptera</taxon>
        <taxon>Blattodea</taxon>
        <taxon>Blaberoidea</taxon>
        <taxon>Blaberidae</taxon>
        <taxon>Diplopterinae</taxon>
        <taxon>Diploptera</taxon>
    </lineage>
</organism>
<evidence type="ECO:0000313" key="3">
    <source>
        <dbReference type="Proteomes" id="UP001233999"/>
    </source>
</evidence>
<feature type="transmembrane region" description="Helical" evidence="1">
    <location>
        <begin position="39"/>
        <end position="55"/>
    </location>
</feature>
<evidence type="ECO:0000256" key="1">
    <source>
        <dbReference type="SAM" id="Phobius"/>
    </source>
</evidence>
<accession>A0AAD7ZU78</accession>
<feature type="non-terminal residue" evidence="2">
    <location>
        <position position="107"/>
    </location>
</feature>
<keyword evidence="1" id="KW-1133">Transmembrane helix</keyword>
<feature type="non-terminal residue" evidence="2">
    <location>
        <position position="1"/>
    </location>
</feature>
<keyword evidence="3" id="KW-1185">Reference proteome</keyword>
<sequence length="107" mass="12866">RVFQLKYNIYSVVFMDLAFSIVLEMNICFLKRLRRTVYLWHRAVGLIGTVVIIKFQTYSKVQMSFEFIFRPMCSNATHCILRLNINRFIIKILDDVKTFMFKFPQII</sequence>
<name>A0AAD7ZU78_DIPPU</name>
<comment type="caution">
    <text evidence="2">The sequence shown here is derived from an EMBL/GenBank/DDBJ whole genome shotgun (WGS) entry which is preliminary data.</text>
</comment>
<reference evidence="2" key="2">
    <citation type="submission" date="2023-05" db="EMBL/GenBank/DDBJ databases">
        <authorList>
            <person name="Fouks B."/>
        </authorList>
    </citation>
    <scope>NUCLEOTIDE SEQUENCE</scope>
    <source>
        <strain evidence="2">Stay&amp;Tobe</strain>
        <tissue evidence="2">Testes</tissue>
    </source>
</reference>
<reference evidence="2" key="1">
    <citation type="journal article" date="2023" name="IScience">
        <title>Live-bearing cockroach genome reveals convergent evolutionary mechanisms linked to viviparity in insects and beyond.</title>
        <authorList>
            <person name="Fouks B."/>
            <person name="Harrison M.C."/>
            <person name="Mikhailova A.A."/>
            <person name="Marchal E."/>
            <person name="English S."/>
            <person name="Carruthers M."/>
            <person name="Jennings E.C."/>
            <person name="Chiamaka E.L."/>
            <person name="Frigard R.A."/>
            <person name="Pippel M."/>
            <person name="Attardo G.M."/>
            <person name="Benoit J.B."/>
            <person name="Bornberg-Bauer E."/>
            <person name="Tobe S.S."/>
        </authorList>
    </citation>
    <scope>NUCLEOTIDE SEQUENCE</scope>
    <source>
        <strain evidence="2">Stay&amp;Tobe</strain>
    </source>
</reference>
<protein>
    <submittedName>
        <fullName evidence="2">Uncharacterized protein</fullName>
    </submittedName>
</protein>
<feature type="transmembrane region" description="Helical" evidence="1">
    <location>
        <begin position="7"/>
        <end position="27"/>
    </location>
</feature>
<dbReference type="AlphaFoldDB" id="A0AAD7ZU78"/>
<gene>
    <name evidence="2" type="ORF">L9F63_019435</name>
</gene>
<keyword evidence="1" id="KW-0472">Membrane</keyword>
<keyword evidence="1" id="KW-0812">Transmembrane</keyword>